<accession>A0ABQ7J0L2</accession>
<protein>
    <submittedName>
        <fullName evidence="1">Uncharacterized protein</fullName>
    </submittedName>
</protein>
<organism evidence="1 2">
    <name type="scientific">Botrytis deweyae</name>
    <dbReference type="NCBI Taxonomy" id="2478750"/>
    <lineage>
        <taxon>Eukaryota</taxon>
        <taxon>Fungi</taxon>
        <taxon>Dikarya</taxon>
        <taxon>Ascomycota</taxon>
        <taxon>Pezizomycotina</taxon>
        <taxon>Leotiomycetes</taxon>
        <taxon>Helotiales</taxon>
        <taxon>Sclerotiniaceae</taxon>
        <taxon>Botrytis</taxon>
    </lineage>
</organism>
<reference evidence="1 2" key="1">
    <citation type="journal article" date="2020" name="Genome Biol. Evol.">
        <title>Comparative genomics of Sclerotiniaceae.</title>
        <authorList>
            <person name="Valero Jimenez C.A."/>
            <person name="Steentjes M."/>
            <person name="Scholten O.E."/>
            <person name="Van Kan J.A.L."/>
        </authorList>
    </citation>
    <scope>NUCLEOTIDE SEQUENCE [LARGE SCALE GENOMIC DNA]</scope>
    <source>
        <strain evidence="1 2">B1</strain>
    </source>
</reference>
<name>A0ABQ7J0L2_9HELO</name>
<comment type="caution">
    <text evidence="1">The sequence shown here is derived from an EMBL/GenBank/DDBJ whole genome shotgun (WGS) entry which is preliminary data.</text>
</comment>
<dbReference type="Proteomes" id="UP000783213">
    <property type="component" value="Unassembled WGS sequence"/>
</dbReference>
<dbReference type="GeneID" id="62227895"/>
<evidence type="ECO:0000313" key="1">
    <source>
        <dbReference type="EMBL" id="KAF7938783.1"/>
    </source>
</evidence>
<dbReference type="RefSeq" id="XP_038815004.1">
    <property type="nucleotide sequence ID" value="XM_038948738.1"/>
</dbReference>
<sequence length="66" mass="7292">MLAVYEGLLDFRTVNVQRLQGHSGAGHNASNVLRNPFLIHQPHVRDIFVCLGLLVTLLRIGDSAVK</sequence>
<keyword evidence="2" id="KW-1185">Reference proteome</keyword>
<gene>
    <name evidence="1" type="ORF">EAE98_001121</name>
</gene>
<evidence type="ECO:0000313" key="2">
    <source>
        <dbReference type="Proteomes" id="UP000783213"/>
    </source>
</evidence>
<proteinExistence type="predicted"/>
<dbReference type="EMBL" id="RCSX01000002">
    <property type="protein sequence ID" value="KAF7938783.1"/>
    <property type="molecule type" value="Genomic_DNA"/>
</dbReference>